<accession>A0A9Q8E8K8</accession>
<dbReference type="AlphaFoldDB" id="A0A9Q8E8K8"/>
<gene>
    <name evidence="1" type="ORF">NCTC8782_02798</name>
</gene>
<name>A0A9Q8E8K8_9ENTR</name>
<sequence>MHLCEKHGLLSDNSVRVVGKTASCFIAQIPYRMVKCQAISHPVRNLKTGDHRYERSAFVSLSRRSLLRQGGLLGFFLVLVVVPRTDSRVDEASEEEDEADKQYDPDHATVKSVSFA</sequence>
<comment type="caution">
    <text evidence="1">The sequence shown here is derived from an EMBL/GenBank/DDBJ whole genome shotgun (WGS) entry which is preliminary data.</text>
</comment>
<dbReference type="EMBL" id="UIGT01000001">
    <property type="protein sequence ID" value="SUX80213.1"/>
    <property type="molecule type" value="Genomic_DNA"/>
</dbReference>
<evidence type="ECO:0000313" key="2">
    <source>
        <dbReference type="Proteomes" id="UP000255286"/>
    </source>
</evidence>
<reference evidence="1 2" key="1">
    <citation type="submission" date="2018-06" db="EMBL/GenBank/DDBJ databases">
        <authorList>
            <consortium name="Pathogen Informatics"/>
            <person name="Doyle S."/>
        </authorList>
    </citation>
    <scope>NUCLEOTIDE SEQUENCE [LARGE SCALE GENOMIC DNA]</scope>
    <source>
        <strain evidence="1 2">NCTC8782</strain>
    </source>
</reference>
<protein>
    <submittedName>
        <fullName evidence="1">Uncharacterized protein</fullName>
    </submittedName>
</protein>
<dbReference type="Proteomes" id="UP000255286">
    <property type="component" value="Unassembled WGS sequence"/>
</dbReference>
<evidence type="ECO:0000313" key="1">
    <source>
        <dbReference type="EMBL" id="SUX80213.1"/>
    </source>
</evidence>
<proteinExistence type="predicted"/>
<organism evidence="1 2">
    <name type="scientific">Citrobacter youngae</name>
    <dbReference type="NCBI Taxonomy" id="133448"/>
    <lineage>
        <taxon>Bacteria</taxon>
        <taxon>Pseudomonadati</taxon>
        <taxon>Pseudomonadota</taxon>
        <taxon>Gammaproteobacteria</taxon>
        <taxon>Enterobacterales</taxon>
        <taxon>Enterobacteriaceae</taxon>
        <taxon>Citrobacter</taxon>
        <taxon>Citrobacter freundii complex</taxon>
    </lineage>
</organism>